<evidence type="ECO:0000313" key="1">
    <source>
        <dbReference type="EMBL" id="CAD7456500.1"/>
    </source>
</evidence>
<protein>
    <submittedName>
        <fullName evidence="1">Uncharacterized protein</fullName>
    </submittedName>
</protein>
<dbReference type="SUPFAM" id="SSF50630">
    <property type="entry name" value="Acid proteases"/>
    <property type="match status" value="1"/>
</dbReference>
<reference evidence="1" key="1">
    <citation type="submission" date="2020-11" db="EMBL/GenBank/DDBJ databases">
        <authorList>
            <person name="Tran Van P."/>
        </authorList>
    </citation>
    <scope>NUCLEOTIDE SEQUENCE</scope>
</reference>
<dbReference type="EMBL" id="OE001309">
    <property type="protein sequence ID" value="CAD7456500.1"/>
    <property type="molecule type" value="Genomic_DNA"/>
</dbReference>
<dbReference type="GO" id="GO:0006508">
    <property type="term" value="P:proteolysis"/>
    <property type="evidence" value="ECO:0007669"/>
    <property type="project" value="InterPro"/>
</dbReference>
<accession>A0A7R9FNC6</accession>
<dbReference type="InterPro" id="IPR001969">
    <property type="entry name" value="Aspartic_peptidase_AS"/>
</dbReference>
<dbReference type="CDD" id="cd00303">
    <property type="entry name" value="retropepsin_like"/>
    <property type="match status" value="1"/>
</dbReference>
<gene>
    <name evidence="1" type="ORF">TTEB3V08_LOCUS4528</name>
</gene>
<dbReference type="InterPro" id="IPR021109">
    <property type="entry name" value="Peptidase_aspartic_dom_sf"/>
</dbReference>
<dbReference type="Gene3D" id="2.40.70.10">
    <property type="entry name" value="Acid Proteases"/>
    <property type="match status" value="1"/>
</dbReference>
<dbReference type="GO" id="GO:0004190">
    <property type="term" value="F:aspartic-type endopeptidase activity"/>
    <property type="evidence" value="ECO:0007669"/>
    <property type="project" value="InterPro"/>
</dbReference>
<dbReference type="AlphaFoldDB" id="A0A7R9FNC6"/>
<organism evidence="1">
    <name type="scientific">Timema tahoe</name>
    <dbReference type="NCBI Taxonomy" id="61484"/>
    <lineage>
        <taxon>Eukaryota</taxon>
        <taxon>Metazoa</taxon>
        <taxon>Ecdysozoa</taxon>
        <taxon>Arthropoda</taxon>
        <taxon>Hexapoda</taxon>
        <taxon>Insecta</taxon>
        <taxon>Pterygota</taxon>
        <taxon>Neoptera</taxon>
        <taxon>Polyneoptera</taxon>
        <taxon>Phasmatodea</taxon>
        <taxon>Timematodea</taxon>
        <taxon>Timematoidea</taxon>
        <taxon>Timematidae</taxon>
        <taxon>Timema</taxon>
    </lineage>
</organism>
<sequence>MNTGEGSVHRQGGCPKCPEVRVIVEGLEARCLLDSGADISCIPEKSTNVILEKNPSITRQVQLSIEGISTVRMAHFFVVKGLIKSVTLGMDFLFDNKVTLDFSRQQLVFGERARELEDGVLETVWTYNPDAYTIRISEGKKGKSCGTPNIDKEHMEAMDELLAFTKEKYELELNLQKYRFLNQATRLIIDTIKMRNLIFEMLLCLTDMKQKNISYLLNLDVPKESLPVSLPHHEEMVELVKMVRTTKNLQLKKKHDDFDKKLEGIIERMENFMEHCDEVYEILKDRCLLWNKFHAIDNVGITEFKDNIEMSGRKM</sequence>
<proteinExistence type="predicted"/>
<name>A0A7R9FNC6_9NEOP</name>
<dbReference type="PROSITE" id="PS00141">
    <property type="entry name" value="ASP_PROTEASE"/>
    <property type="match status" value="1"/>
</dbReference>